<reference evidence="3 6" key="2">
    <citation type="submission" date="2020-08" db="EMBL/GenBank/DDBJ databases">
        <title>Genomic Encyclopedia of Type Strains, Phase IV (KMG-IV): sequencing the most valuable type-strain genomes for metagenomic binning, comparative biology and taxonomic classification.</title>
        <authorList>
            <person name="Goeker M."/>
        </authorList>
    </citation>
    <scope>NUCLEOTIDE SEQUENCE [LARGE SCALE GENOMIC DNA]</scope>
    <source>
        <strain evidence="3 6">DSM 105434</strain>
    </source>
</reference>
<sequence>MNRMRFLLACLALLPAGARASTNPYLGNSSTRTYYLAELEDCPGKLDMQPGDLWTLTFPDKLADAFVTRNGLVERRLQDNRLIIAVVGPSGSTPALVLTEDGRAPLFSITIQPGPGGRNKSVIVKPGLPPGGSRCGAAGSAAPRTGAEARAPTPTPVVRSAPAPSRPTTATVRPPVTTPPPAGRAITPSTRPPVREAARVPATAATSTPARAASAPAPARTTARAATPPTLPAPASPTRAGSSPAPAVVPTRTVAAPPVPAPTPSARLTANAVPATPLSRAATTPLASAPARPDRMAPTPVLPPSAKRLPVSIRTQGPGALRVWVVTGQKQRGVLTFTLSNSLDSGVVLRREDLHVAQASGSGSGALVIPAGQTLTFDVALKGPLPPVLGHLTWSGSVVGSREGFEISALLAL</sequence>
<comment type="caution">
    <text evidence="4">The sequence shown here is derived from an EMBL/GenBank/DDBJ whole genome shotgun (WGS) entry which is preliminary data.</text>
</comment>
<feature type="region of interest" description="Disordered" evidence="1">
    <location>
        <begin position="281"/>
        <end position="304"/>
    </location>
</feature>
<dbReference type="EMBL" id="VBRC01000002">
    <property type="protein sequence ID" value="TLK30835.1"/>
    <property type="molecule type" value="Genomic_DNA"/>
</dbReference>
<feature type="compositionally biased region" description="Low complexity" evidence="1">
    <location>
        <begin position="199"/>
        <end position="228"/>
    </location>
</feature>
<evidence type="ECO:0000313" key="5">
    <source>
        <dbReference type="Proteomes" id="UP000308000"/>
    </source>
</evidence>
<protein>
    <submittedName>
        <fullName evidence="4">Uncharacterized protein</fullName>
    </submittedName>
</protein>
<dbReference type="EMBL" id="JACHFV010000002">
    <property type="protein sequence ID" value="MBB5293799.1"/>
    <property type="molecule type" value="Genomic_DNA"/>
</dbReference>
<feature type="signal peptide" evidence="2">
    <location>
        <begin position="1"/>
        <end position="20"/>
    </location>
</feature>
<keyword evidence="6" id="KW-1185">Reference proteome</keyword>
<proteinExistence type="predicted"/>
<feature type="compositionally biased region" description="Low complexity" evidence="1">
    <location>
        <begin position="131"/>
        <end position="144"/>
    </location>
</feature>
<evidence type="ECO:0000256" key="1">
    <source>
        <dbReference type="SAM" id="MobiDB-lite"/>
    </source>
</evidence>
<evidence type="ECO:0000313" key="3">
    <source>
        <dbReference type="EMBL" id="MBB5293799.1"/>
    </source>
</evidence>
<evidence type="ECO:0000313" key="4">
    <source>
        <dbReference type="EMBL" id="TLK30835.1"/>
    </source>
</evidence>
<dbReference type="RefSeq" id="WP_129117554.1">
    <property type="nucleotide sequence ID" value="NZ_BSUI01000040.1"/>
</dbReference>
<dbReference type="AlphaFoldDB" id="A0AAJ5K6E2"/>
<organism evidence="4 5">
    <name type="scientific">Deinococcus metallilatus</name>
    <dbReference type="NCBI Taxonomy" id="1211322"/>
    <lineage>
        <taxon>Bacteria</taxon>
        <taxon>Thermotogati</taxon>
        <taxon>Deinococcota</taxon>
        <taxon>Deinococci</taxon>
        <taxon>Deinococcales</taxon>
        <taxon>Deinococcaceae</taxon>
        <taxon>Deinococcus</taxon>
    </lineage>
</organism>
<feature type="chain" id="PRO_5042618095" evidence="2">
    <location>
        <begin position="21"/>
        <end position="413"/>
    </location>
</feature>
<gene>
    <name evidence="4" type="ORF">FCS05_03525</name>
    <name evidence="3" type="ORF">HNQ10_000612</name>
</gene>
<feature type="compositionally biased region" description="Low complexity" evidence="1">
    <location>
        <begin position="236"/>
        <end position="256"/>
    </location>
</feature>
<accession>A0AAJ5K6E2</accession>
<evidence type="ECO:0000256" key="2">
    <source>
        <dbReference type="SAM" id="SignalP"/>
    </source>
</evidence>
<dbReference type="Proteomes" id="UP000536909">
    <property type="component" value="Unassembled WGS sequence"/>
</dbReference>
<keyword evidence="2" id="KW-0732">Signal</keyword>
<feature type="compositionally biased region" description="Low complexity" evidence="1">
    <location>
        <begin position="159"/>
        <end position="175"/>
    </location>
</feature>
<reference evidence="4 5" key="1">
    <citation type="submission" date="2019-04" db="EMBL/GenBank/DDBJ databases">
        <title>Deinococcus metalilatus MA1002 mutant No.5.</title>
        <authorList>
            <person name="Park W."/>
            <person name="Park C."/>
        </authorList>
    </citation>
    <scope>NUCLEOTIDE SEQUENCE [LARGE SCALE GENOMIC DNA]</scope>
    <source>
        <strain evidence="4 5">MA1002-m5</strain>
    </source>
</reference>
<name>A0AAJ5K6E2_9DEIO</name>
<evidence type="ECO:0000313" key="6">
    <source>
        <dbReference type="Proteomes" id="UP000536909"/>
    </source>
</evidence>
<dbReference type="Proteomes" id="UP000308000">
    <property type="component" value="Unassembled WGS sequence"/>
</dbReference>
<feature type="region of interest" description="Disordered" evidence="1">
    <location>
        <begin position="128"/>
        <end position="263"/>
    </location>
</feature>